<dbReference type="OrthoDB" id="10349919at2759"/>
<feature type="domain" description="Protein kinase" evidence="2">
    <location>
        <begin position="88"/>
        <end position="361"/>
    </location>
</feature>
<dbReference type="InterPro" id="IPR011009">
    <property type="entry name" value="Kinase-like_dom_sf"/>
</dbReference>
<proteinExistence type="predicted"/>
<evidence type="ECO:0000256" key="1">
    <source>
        <dbReference type="SAM" id="Phobius"/>
    </source>
</evidence>
<dbReference type="GO" id="GO:0004715">
    <property type="term" value="F:non-membrane spanning protein tyrosine kinase activity"/>
    <property type="evidence" value="ECO:0007669"/>
    <property type="project" value="UniProtKB-EC"/>
</dbReference>
<keyword evidence="4" id="KW-1185">Reference proteome</keyword>
<dbReference type="AlphaFoldDB" id="A0A8S3TK46"/>
<dbReference type="InterPro" id="IPR042983">
    <property type="entry name" value="PKDCC"/>
</dbReference>
<protein>
    <submittedName>
        <fullName evidence="3">PKDCC</fullName>
        <ecNumber evidence="3">2.7.10.2</ecNumber>
    </submittedName>
</protein>
<dbReference type="PANTHER" id="PTHR46448">
    <property type="entry name" value="PROTEIN KINASE DOMAIN-CONTAINING PROTEIN"/>
    <property type="match status" value="1"/>
</dbReference>
<evidence type="ECO:0000259" key="2">
    <source>
        <dbReference type="PROSITE" id="PS50011"/>
    </source>
</evidence>
<dbReference type="SUPFAM" id="SSF56112">
    <property type="entry name" value="Protein kinase-like (PK-like)"/>
    <property type="match status" value="1"/>
</dbReference>
<organism evidence="3 4">
    <name type="scientific">Mytilus edulis</name>
    <name type="common">Blue mussel</name>
    <dbReference type="NCBI Taxonomy" id="6550"/>
    <lineage>
        <taxon>Eukaryota</taxon>
        <taxon>Metazoa</taxon>
        <taxon>Spiralia</taxon>
        <taxon>Lophotrochozoa</taxon>
        <taxon>Mollusca</taxon>
        <taxon>Bivalvia</taxon>
        <taxon>Autobranchia</taxon>
        <taxon>Pteriomorphia</taxon>
        <taxon>Mytilida</taxon>
        <taxon>Mytiloidea</taxon>
        <taxon>Mytilidae</taxon>
        <taxon>Mytilinae</taxon>
        <taxon>Mytilus</taxon>
    </lineage>
</organism>
<accession>A0A8S3TK46</accession>
<evidence type="ECO:0000313" key="4">
    <source>
        <dbReference type="Proteomes" id="UP000683360"/>
    </source>
</evidence>
<reference evidence="3" key="1">
    <citation type="submission" date="2021-03" db="EMBL/GenBank/DDBJ databases">
        <authorList>
            <person name="Bekaert M."/>
        </authorList>
    </citation>
    <scope>NUCLEOTIDE SEQUENCE</scope>
</reference>
<keyword evidence="3" id="KW-0808">Transferase</keyword>
<dbReference type="Gene3D" id="1.10.510.10">
    <property type="entry name" value="Transferase(Phosphotransferase) domain 1"/>
    <property type="match status" value="1"/>
</dbReference>
<sequence>MIDKRAVTLMVAKLLVITSILQFTFYSLFVLDSSIIRKNSRREVKWKMKISDDLDIYSQFLQSGIKKNDILLFKNKYIFNCTNIHKIDLHKYNVGGGRSKTVDIGTFQGQMVVVKRISTIKRKVIGNTYRQLLFMKEILLGEQLEHPGLISMMGFCFKHLYEDSYKKSQLHSGISAVYEYGEEFNITDLTLTTDERLSHALDLATLLLYLHTSPLGSLVIGDFNKNHFLMVNNKIKLIDYDYMHNIEYPCVLSQNSTLIKKCPFQLTCQQLDTRELANSSLKSLCNNENDCNLGECREYNLRTNIQNIHKTFLKYLLKPKFFNPVIQKMLSELTLHLIQRDISIGNLVNQLENIMHINKND</sequence>
<keyword evidence="1" id="KW-0812">Transmembrane</keyword>
<evidence type="ECO:0000313" key="3">
    <source>
        <dbReference type="EMBL" id="CAG2234160.1"/>
    </source>
</evidence>
<dbReference type="InterPro" id="IPR000719">
    <property type="entry name" value="Prot_kinase_dom"/>
</dbReference>
<keyword evidence="1" id="KW-1133">Transmembrane helix</keyword>
<name>A0A8S3TK46_MYTED</name>
<dbReference type="EC" id="2.7.10.2" evidence="3"/>
<feature type="transmembrane region" description="Helical" evidence="1">
    <location>
        <begin position="6"/>
        <end position="31"/>
    </location>
</feature>
<dbReference type="EMBL" id="CAJPWZ010002225">
    <property type="protein sequence ID" value="CAG2234160.1"/>
    <property type="molecule type" value="Genomic_DNA"/>
</dbReference>
<keyword evidence="1" id="KW-0472">Membrane</keyword>
<dbReference type="PANTHER" id="PTHR46448:SF1">
    <property type="entry name" value="PROTEIN KINASE DOMAIN-CONTAINING PROTEIN"/>
    <property type="match status" value="1"/>
</dbReference>
<dbReference type="Proteomes" id="UP000683360">
    <property type="component" value="Unassembled WGS sequence"/>
</dbReference>
<dbReference type="GO" id="GO:0005524">
    <property type="term" value="F:ATP binding"/>
    <property type="evidence" value="ECO:0007669"/>
    <property type="project" value="InterPro"/>
</dbReference>
<dbReference type="GO" id="GO:0001501">
    <property type="term" value="P:skeletal system development"/>
    <property type="evidence" value="ECO:0007669"/>
    <property type="project" value="TreeGrafter"/>
</dbReference>
<gene>
    <name evidence="3" type="ORF">MEDL_46777</name>
</gene>
<dbReference type="GO" id="GO:0005576">
    <property type="term" value="C:extracellular region"/>
    <property type="evidence" value="ECO:0007669"/>
    <property type="project" value="TreeGrafter"/>
</dbReference>
<dbReference type="PROSITE" id="PS50011">
    <property type="entry name" value="PROTEIN_KINASE_DOM"/>
    <property type="match status" value="1"/>
</dbReference>
<comment type="caution">
    <text evidence="3">The sequence shown here is derived from an EMBL/GenBank/DDBJ whole genome shotgun (WGS) entry which is preliminary data.</text>
</comment>